<dbReference type="RefSeq" id="WP_177196944.1">
    <property type="nucleotide sequence ID" value="NZ_FNXY01000001.1"/>
</dbReference>
<sequence length="243" mass="27744">MKNLIPHILIVLLFLGCKDRGPATIDAPSIELNYDNVHQFAIKKGKEDIAPSKFKWTSSNEKVGTVDGNGLFKARKIGQTKIIANGNGQTVESNVTVTPYNTFVVEPILDFSLDLPAIRARETGEVLFAGDYWIYFERDNESLRRVGYFFENGKLANAVLLFNYTLANMASNAAKFATFYNERYPIKENIRGKIAYVNDEKTLAIFYEHDEYIGYNATYYQYNNVPDKIRRIQLPDPENLRSK</sequence>
<dbReference type="InterPro" id="IPR003343">
    <property type="entry name" value="Big_2"/>
</dbReference>
<organism evidence="2 3">
    <name type="scientific">Dyadobacter koreensis</name>
    <dbReference type="NCBI Taxonomy" id="408657"/>
    <lineage>
        <taxon>Bacteria</taxon>
        <taxon>Pseudomonadati</taxon>
        <taxon>Bacteroidota</taxon>
        <taxon>Cytophagia</taxon>
        <taxon>Cytophagales</taxon>
        <taxon>Spirosomataceae</taxon>
        <taxon>Dyadobacter</taxon>
    </lineage>
</organism>
<dbReference type="AlphaFoldDB" id="A0A1H6QF82"/>
<protein>
    <submittedName>
        <fullName evidence="2">Ig-like domain (Group 2)</fullName>
    </submittedName>
</protein>
<reference evidence="2 3" key="1">
    <citation type="submission" date="2016-10" db="EMBL/GenBank/DDBJ databases">
        <authorList>
            <person name="de Groot N.N."/>
        </authorList>
    </citation>
    <scope>NUCLEOTIDE SEQUENCE [LARGE SCALE GENOMIC DNA]</scope>
    <source>
        <strain evidence="2 3">DSM 19938</strain>
    </source>
</reference>
<evidence type="ECO:0000313" key="3">
    <source>
        <dbReference type="Proteomes" id="UP000199532"/>
    </source>
</evidence>
<feature type="domain" description="BIG2" evidence="1">
    <location>
        <begin position="24"/>
        <end position="84"/>
    </location>
</feature>
<gene>
    <name evidence="2" type="ORF">SAMN04487995_0600</name>
</gene>
<accession>A0A1H6QF82</accession>
<name>A0A1H6QF82_9BACT</name>
<dbReference type="Gene3D" id="2.60.40.1080">
    <property type="match status" value="1"/>
</dbReference>
<dbReference type="STRING" id="408657.SAMN04487995_0600"/>
<dbReference type="PROSITE" id="PS51257">
    <property type="entry name" value="PROKAR_LIPOPROTEIN"/>
    <property type="match status" value="1"/>
</dbReference>
<dbReference type="SUPFAM" id="SSF49373">
    <property type="entry name" value="Invasin/intimin cell-adhesion fragments"/>
    <property type="match status" value="1"/>
</dbReference>
<evidence type="ECO:0000259" key="1">
    <source>
        <dbReference type="Pfam" id="PF02368"/>
    </source>
</evidence>
<proteinExistence type="predicted"/>
<keyword evidence="3" id="KW-1185">Reference proteome</keyword>
<dbReference type="EMBL" id="FNXY01000001">
    <property type="protein sequence ID" value="SEI42369.1"/>
    <property type="molecule type" value="Genomic_DNA"/>
</dbReference>
<dbReference type="Pfam" id="PF02368">
    <property type="entry name" value="Big_2"/>
    <property type="match status" value="1"/>
</dbReference>
<dbReference type="Proteomes" id="UP000199532">
    <property type="component" value="Unassembled WGS sequence"/>
</dbReference>
<dbReference type="InterPro" id="IPR008964">
    <property type="entry name" value="Invasin/intimin_cell_adhesion"/>
</dbReference>
<evidence type="ECO:0000313" key="2">
    <source>
        <dbReference type="EMBL" id="SEI42369.1"/>
    </source>
</evidence>